<organism evidence="1 2">
    <name type="scientific">Amborella trichopoda</name>
    <dbReference type="NCBI Taxonomy" id="13333"/>
    <lineage>
        <taxon>Eukaryota</taxon>
        <taxon>Viridiplantae</taxon>
        <taxon>Streptophyta</taxon>
        <taxon>Embryophyta</taxon>
        <taxon>Tracheophyta</taxon>
        <taxon>Spermatophyta</taxon>
        <taxon>Magnoliopsida</taxon>
        <taxon>Amborellales</taxon>
        <taxon>Amborellaceae</taxon>
        <taxon>Amborella</taxon>
    </lineage>
</organism>
<evidence type="ECO:0000313" key="2">
    <source>
        <dbReference type="Proteomes" id="UP000017836"/>
    </source>
</evidence>
<dbReference type="Proteomes" id="UP000017836">
    <property type="component" value="Unassembled WGS sequence"/>
</dbReference>
<name>W1NFK1_AMBTC</name>
<protein>
    <submittedName>
        <fullName evidence="1">Uncharacterized protein</fullName>
    </submittedName>
</protein>
<sequence length="144" mass="15502">MARIPTLESRRNLGHMLSLVVGIVKSSRDRQNQHKHYYRKNDFTAYFSKTGELGVAAQVSVLSPGGIDLPQPGLLLDQCYPQWSFGFTVGSKSIESASAGTHHFDVPVGVPNSVEENRLAATVSICAPTSKKGLDDSLALGGDM</sequence>
<dbReference type="Gramene" id="ERM94587">
    <property type="protein sequence ID" value="ERM94587"/>
    <property type="gene ID" value="AMTR_s00011p00070060"/>
</dbReference>
<keyword evidence="2" id="KW-1185">Reference proteome</keyword>
<reference evidence="2" key="1">
    <citation type="journal article" date="2013" name="Science">
        <title>The Amborella genome and the evolution of flowering plants.</title>
        <authorList>
            <consortium name="Amborella Genome Project"/>
        </authorList>
    </citation>
    <scope>NUCLEOTIDE SEQUENCE [LARGE SCALE GENOMIC DNA]</scope>
</reference>
<gene>
    <name evidence="1" type="ORF">AMTR_s00011p00070060</name>
</gene>
<dbReference type="HOGENOM" id="CLU_1799025_0_0_1"/>
<dbReference type="EMBL" id="KI397507">
    <property type="protein sequence ID" value="ERM94587.1"/>
    <property type="molecule type" value="Genomic_DNA"/>
</dbReference>
<proteinExistence type="predicted"/>
<accession>W1NFK1</accession>
<evidence type="ECO:0000313" key="1">
    <source>
        <dbReference type="EMBL" id="ERM94587.1"/>
    </source>
</evidence>
<dbReference type="AlphaFoldDB" id="W1NFK1"/>